<dbReference type="Pfam" id="PF00067">
    <property type="entry name" value="p450"/>
    <property type="match status" value="1"/>
</dbReference>
<evidence type="ECO:0000313" key="21">
    <source>
        <dbReference type="Proteomes" id="UP000807159"/>
    </source>
</evidence>
<dbReference type="InterPro" id="IPR006634">
    <property type="entry name" value="TLC-dom"/>
</dbReference>
<evidence type="ECO:0000256" key="14">
    <source>
        <dbReference type="ARBA" id="ARBA00060633"/>
    </source>
</evidence>
<dbReference type="SMART" id="SM00724">
    <property type="entry name" value="TLC"/>
    <property type="match status" value="1"/>
</dbReference>
<dbReference type="Gene3D" id="1.10.630.10">
    <property type="entry name" value="Cytochrome P450"/>
    <property type="match status" value="1"/>
</dbReference>
<dbReference type="Pfam" id="PF03798">
    <property type="entry name" value="TRAM_LAG1_CLN8"/>
    <property type="match status" value="1"/>
</dbReference>
<accession>A0A8T2Z0J6</accession>
<evidence type="ECO:0000256" key="6">
    <source>
        <dbReference type="ARBA" id="ARBA00022692"/>
    </source>
</evidence>
<keyword evidence="7 16" id="KW-0479">Metal-binding</keyword>
<evidence type="ECO:0000256" key="15">
    <source>
        <dbReference type="ARBA" id="ARBA00066338"/>
    </source>
</evidence>
<evidence type="ECO:0000256" key="13">
    <source>
        <dbReference type="ARBA" id="ARBA00050609"/>
    </source>
</evidence>
<keyword evidence="21" id="KW-1185">Reference proteome</keyword>
<dbReference type="GO" id="GO:0016020">
    <property type="term" value="C:membrane"/>
    <property type="evidence" value="ECO:0007669"/>
    <property type="project" value="UniProtKB-SubCell"/>
</dbReference>
<evidence type="ECO:0000256" key="2">
    <source>
        <dbReference type="ARBA" id="ARBA00004141"/>
    </source>
</evidence>
<feature type="transmembrane region" description="Helical" evidence="18">
    <location>
        <begin position="528"/>
        <end position="548"/>
    </location>
</feature>
<feature type="transmembrane region" description="Helical" evidence="18">
    <location>
        <begin position="610"/>
        <end position="634"/>
    </location>
</feature>
<organism evidence="20 21">
    <name type="scientific">Populus deltoides</name>
    <name type="common">Eastern poplar</name>
    <name type="synonym">Eastern cottonwood</name>
    <dbReference type="NCBI Taxonomy" id="3696"/>
    <lineage>
        <taxon>Eukaryota</taxon>
        <taxon>Viridiplantae</taxon>
        <taxon>Streptophyta</taxon>
        <taxon>Embryophyta</taxon>
        <taxon>Tracheophyta</taxon>
        <taxon>Spermatophyta</taxon>
        <taxon>Magnoliopsida</taxon>
        <taxon>eudicotyledons</taxon>
        <taxon>Gunneridae</taxon>
        <taxon>Pentapetalae</taxon>
        <taxon>rosids</taxon>
        <taxon>fabids</taxon>
        <taxon>Malpighiales</taxon>
        <taxon>Salicaceae</taxon>
        <taxon>Saliceae</taxon>
        <taxon>Populus</taxon>
    </lineage>
</organism>
<evidence type="ECO:0000256" key="17">
    <source>
        <dbReference type="PROSITE-ProRule" id="PRU00205"/>
    </source>
</evidence>
<dbReference type="SUPFAM" id="SSF48264">
    <property type="entry name" value="Cytochrome P450"/>
    <property type="match status" value="1"/>
</dbReference>
<keyword evidence="6 17" id="KW-0812">Transmembrane</keyword>
<evidence type="ECO:0000256" key="5">
    <source>
        <dbReference type="ARBA" id="ARBA00022617"/>
    </source>
</evidence>
<dbReference type="GO" id="GO:0016125">
    <property type="term" value="P:sterol metabolic process"/>
    <property type="evidence" value="ECO:0007669"/>
    <property type="project" value="TreeGrafter"/>
</dbReference>
<evidence type="ECO:0000256" key="8">
    <source>
        <dbReference type="ARBA" id="ARBA00022989"/>
    </source>
</evidence>
<proteinExistence type="inferred from homology"/>
<keyword evidence="8 18" id="KW-1133">Transmembrane helix</keyword>
<evidence type="ECO:0000256" key="1">
    <source>
        <dbReference type="ARBA" id="ARBA00001971"/>
    </source>
</evidence>
<dbReference type="GO" id="GO:0005506">
    <property type="term" value="F:iron ion binding"/>
    <property type="evidence" value="ECO:0007669"/>
    <property type="project" value="InterPro"/>
</dbReference>
<feature type="domain" description="TLC" evidence="19">
    <location>
        <begin position="479"/>
        <end position="686"/>
    </location>
</feature>
<evidence type="ECO:0000256" key="11">
    <source>
        <dbReference type="ARBA" id="ARBA00023033"/>
    </source>
</evidence>
<gene>
    <name evidence="20" type="ORF">H0E87_008375</name>
</gene>
<keyword evidence="10 16" id="KW-0408">Iron</keyword>
<dbReference type="AlphaFoldDB" id="A0A8T2Z0J6"/>
<feature type="binding site" description="axial binding residue" evidence="16">
    <location>
        <position position="417"/>
    </location>
    <ligand>
        <name>heme</name>
        <dbReference type="ChEBI" id="CHEBI:30413"/>
    </ligand>
    <ligandPart>
        <name>Fe</name>
        <dbReference type="ChEBI" id="CHEBI:18248"/>
    </ligandPart>
</feature>
<evidence type="ECO:0000256" key="3">
    <source>
        <dbReference type="ARBA" id="ARBA00004167"/>
    </source>
</evidence>
<protein>
    <recommendedName>
        <fullName evidence="15">(+)-abscisic acid 8'-hydroxylase</fullName>
        <ecNumber evidence="15">1.14.14.137</ecNumber>
    </recommendedName>
</protein>
<comment type="subcellular location">
    <subcellularLocation>
        <location evidence="2">Membrane</location>
        <topology evidence="2">Multi-pass membrane protein</topology>
    </subcellularLocation>
    <subcellularLocation>
        <location evidence="3">Membrane</location>
        <topology evidence="3">Single-pass membrane protein</topology>
    </subcellularLocation>
</comment>
<dbReference type="GO" id="GO:0010295">
    <property type="term" value="F:(+)-abscisic acid 8'-hydroxylase activity"/>
    <property type="evidence" value="ECO:0007669"/>
    <property type="project" value="UniProtKB-EC"/>
</dbReference>
<dbReference type="InterPro" id="IPR036396">
    <property type="entry name" value="Cyt_P450_sf"/>
</dbReference>
<keyword evidence="9" id="KW-0560">Oxidoreductase</keyword>
<evidence type="ECO:0000256" key="18">
    <source>
        <dbReference type="SAM" id="Phobius"/>
    </source>
</evidence>
<keyword evidence="11" id="KW-0503">Monooxygenase</keyword>
<dbReference type="PANTHER" id="PTHR24286">
    <property type="entry name" value="CYTOCHROME P450 26"/>
    <property type="match status" value="1"/>
</dbReference>
<comment type="catalytic activity">
    <reaction evidence="13">
        <text>2-cis-(+)-abscisate + reduced [NADPH--hemoprotein reductase] + O2 = (+)-8'-hydroxyabscisate + oxidized [NADPH--hemoprotein reductase] + H2O + H(+)</text>
        <dbReference type="Rhea" id="RHEA:12897"/>
        <dbReference type="Rhea" id="RHEA-COMP:11964"/>
        <dbReference type="Rhea" id="RHEA-COMP:11965"/>
        <dbReference type="ChEBI" id="CHEBI:15377"/>
        <dbReference type="ChEBI" id="CHEBI:15378"/>
        <dbReference type="ChEBI" id="CHEBI:15379"/>
        <dbReference type="ChEBI" id="CHEBI:37569"/>
        <dbReference type="ChEBI" id="CHEBI:57618"/>
        <dbReference type="ChEBI" id="CHEBI:58210"/>
        <dbReference type="ChEBI" id="CHEBI:58490"/>
        <dbReference type="EC" id="1.14.14.137"/>
    </reaction>
</comment>
<comment type="caution">
    <text evidence="20">The sequence shown here is derived from an EMBL/GenBank/DDBJ whole genome shotgun (WGS) entry which is preliminary data.</text>
</comment>
<dbReference type="PROSITE" id="PS00086">
    <property type="entry name" value="CYTOCHROME_P450"/>
    <property type="match status" value="1"/>
</dbReference>
<dbReference type="PRINTS" id="PR00385">
    <property type="entry name" value="P450"/>
</dbReference>
<dbReference type="PRINTS" id="PR00463">
    <property type="entry name" value="EP450I"/>
</dbReference>
<feature type="transmembrane region" description="Helical" evidence="18">
    <location>
        <begin position="654"/>
        <end position="678"/>
    </location>
</feature>
<evidence type="ECO:0000256" key="12">
    <source>
        <dbReference type="ARBA" id="ARBA00023136"/>
    </source>
</evidence>
<evidence type="ECO:0000256" key="4">
    <source>
        <dbReference type="ARBA" id="ARBA00010617"/>
    </source>
</evidence>
<evidence type="ECO:0000259" key="19">
    <source>
        <dbReference type="PROSITE" id="PS50922"/>
    </source>
</evidence>
<evidence type="ECO:0000256" key="9">
    <source>
        <dbReference type="ARBA" id="ARBA00023002"/>
    </source>
</evidence>
<dbReference type="InterPro" id="IPR017972">
    <property type="entry name" value="Cyt_P450_CS"/>
</dbReference>
<dbReference type="EC" id="1.14.14.137" evidence="15"/>
<name>A0A8T2Z0J6_POPDE</name>
<dbReference type="EMBL" id="JACEGQ020000004">
    <property type="protein sequence ID" value="KAH8510819.1"/>
    <property type="molecule type" value="Genomic_DNA"/>
</dbReference>
<evidence type="ECO:0000256" key="10">
    <source>
        <dbReference type="ARBA" id="ARBA00023004"/>
    </source>
</evidence>
<evidence type="ECO:0000256" key="16">
    <source>
        <dbReference type="PIRSR" id="PIRSR602401-1"/>
    </source>
</evidence>
<evidence type="ECO:0000256" key="7">
    <source>
        <dbReference type="ARBA" id="ARBA00022723"/>
    </source>
</evidence>
<keyword evidence="12 17" id="KW-0472">Membrane</keyword>
<comment type="cofactor">
    <cofactor evidence="1 16">
        <name>heme</name>
        <dbReference type="ChEBI" id="CHEBI:30413"/>
    </cofactor>
</comment>
<comment type="pathway">
    <text evidence="14">Plant hormone degradation; abscisic acid degradation.</text>
</comment>
<dbReference type="FunFam" id="1.10.630.10:FF:000014">
    <property type="entry name" value="Abscisic acid 8"/>
    <property type="match status" value="1"/>
</dbReference>
<evidence type="ECO:0000313" key="20">
    <source>
        <dbReference type="EMBL" id="KAH8510819.1"/>
    </source>
</evidence>
<feature type="transmembrane region" description="Helical" evidence="18">
    <location>
        <begin position="555"/>
        <end position="574"/>
    </location>
</feature>
<dbReference type="Proteomes" id="UP000807159">
    <property type="component" value="Chromosome 4"/>
</dbReference>
<dbReference type="InterPro" id="IPR002401">
    <property type="entry name" value="Cyt_P450_E_grp-I"/>
</dbReference>
<reference evidence="20" key="1">
    <citation type="journal article" date="2021" name="J. Hered.">
        <title>Genome Assembly of Salicaceae Populus deltoides (Eastern Cottonwood) I-69 Based on Nanopore Sequencing and Hi-C Technologies.</title>
        <authorList>
            <person name="Bai S."/>
            <person name="Wu H."/>
            <person name="Zhang J."/>
            <person name="Pan Z."/>
            <person name="Zhao W."/>
            <person name="Li Z."/>
            <person name="Tong C."/>
        </authorList>
    </citation>
    <scope>NUCLEOTIDE SEQUENCE</scope>
    <source>
        <tissue evidence="20">Leaf</tissue>
    </source>
</reference>
<dbReference type="InterPro" id="IPR001128">
    <property type="entry name" value="Cyt_P450"/>
</dbReference>
<dbReference type="CDD" id="cd11043">
    <property type="entry name" value="CYP90-like"/>
    <property type="match status" value="1"/>
</dbReference>
<keyword evidence="5 16" id="KW-0349">Heme</keyword>
<sequence>MEIASILAYVCFFLSSLLSYPFLKKKNRIPKQRAKLPPGSMGWPYVGETLQLYTQDPNVFFATKQKRHGEVFKSHILGCPCVMLASPEGARFVLVTHAHLFKPTYPKSKEKMIGPSALFFHQGDYHSLLRKLVQSSLSPDKIRKLIPSMESVAISALESWSSGHIISTYHEMKKFSFDVGILSIFGHLDSNHREMLSDNYHIVDKGYNSFPTKIPGTAYHKALLARKRLNQILSEIICERKEKRLLEKDFLGHLLNFKNEKGEILTEDQIADNIIGVLFAAQDTTASVLTWILKYLHDDQKLLEAVKAEQMEIYEANGRGKKPLTWAQTRNMPLTYRVILESLRMASIISFTFREAVVDVEYNGYLIPKGWKVLPMFRNIHHNPEFFPDPHIFDPSRFEVAPKPNTFMPFGNGVHACPGNEIAKLEILILIHHIVTKFRWEVVGSQNGIQYGPFPKLAIWLLYSKAKAISSRIDEATIVKCSESMWKLTYYATVEICVLKITCNEPWFRDTKEYFRGWPHQELGFPIMLFYMCQCGFYIYSIAALLIWETRRKDFSVMMSHHVITVILIGYSYSTSFFRIGTIICAVHDASDVFLEAAKVFKYSGKELSASILFGLFAISWVILRLVFFPFWIIKATSYELVAFLDLSLAYDKLLYYVFNTMLLMLLVFHIYWWILIYSMIMRQLRNRGRVGEDIRSDSEDDE</sequence>
<comment type="similarity">
    <text evidence="4">Belongs to the cytochrome P450 family.</text>
</comment>
<dbReference type="PROSITE" id="PS50922">
    <property type="entry name" value="TLC"/>
    <property type="match status" value="1"/>
</dbReference>
<dbReference type="GO" id="GO:0020037">
    <property type="term" value="F:heme binding"/>
    <property type="evidence" value="ECO:0007669"/>
    <property type="project" value="InterPro"/>
</dbReference>
<dbReference type="PANTHER" id="PTHR24286:SF375">
    <property type="entry name" value="ABSCISIC ACID 8'-HYDROXYLASE 4-LIKE"/>
    <property type="match status" value="1"/>
</dbReference>